<keyword evidence="8" id="KW-1185">Reference proteome</keyword>
<dbReference type="InterPro" id="IPR000172">
    <property type="entry name" value="GMC_OxRdtase_N"/>
</dbReference>
<comment type="cofactor">
    <cofactor evidence="1 5">
        <name>FAD</name>
        <dbReference type="ChEBI" id="CHEBI:57692"/>
    </cofactor>
</comment>
<sequence length="555" mass="60062">MIAEGRALDRALNGRAAVERIDGDYDYVVVGAGTAGCILANRLSADPRRRVLLLEAGGRDSWIWFHIPVGYLFALGNPRADWMFRTEAEPGLNGRALHYPRGKVIGGCSAINGMISMRGQAADYDGWRAMGLPGWGWSDMVGCFRRLEDHFLGDGEHHGAGGGWRIEEARVSWPILDAVREAAGELGVPAIPDFNTGDNEGAGYFHVNQKRGRRWSAARGFLKPALKRPNLRLETGVMVERILVAEGRAVGVRYRQDGREVEARVRGEVVLAAGAIGSPQILQLSGIGRPDWLAPVGIETVLARPGVGANLQDHLQQRAIFKVSNTRTLNESYHDLPRRALMGLDYAFRRRGPLTAAPSQLGIFMRSGPEQNRANIQFHVQPLSLDRFGEPLHRFPAITVSACNLRPTSRGTVRPRSADPAAAPAIAPNYLSTEADRHVAADAIRATRRLMAQPAMARFRPEEYLPGPAVGDDDAALAKAAGDIGTTIFHPVGTARMGTPDEPEAVVDARLRVFGIAGLRVIDASIMPTITSGNTNTPTAGIAEKGAEMMLADAR</sequence>
<dbReference type="SUPFAM" id="SSF54373">
    <property type="entry name" value="FAD-linked reductases, C-terminal domain"/>
    <property type="match status" value="1"/>
</dbReference>
<keyword evidence="3" id="KW-0285">Flavoprotein</keyword>
<dbReference type="PIRSF" id="PIRSF000137">
    <property type="entry name" value="Alcohol_oxidase"/>
    <property type="match status" value="1"/>
</dbReference>
<feature type="domain" description="Glucose-methanol-choline oxidoreductase N-terminal" evidence="6">
    <location>
        <begin position="274"/>
        <end position="288"/>
    </location>
</feature>
<reference evidence="7 8" key="2">
    <citation type="submission" date="2019-02" db="EMBL/GenBank/DDBJ databases">
        <title>'Lichenibacterium ramalinii' gen. nov. sp. nov., 'Lichenibacterium minor' gen. nov. sp. nov.</title>
        <authorList>
            <person name="Pankratov T."/>
        </authorList>
    </citation>
    <scope>NUCLEOTIDE SEQUENCE [LARGE SCALE GENOMIC DNA]</scope>
    <source>
        <strain evidence="7 8">RmlP001</strain>
    </source>
</reference>
<evidence type="ECO:0000313" key="7">
    <source>
        <dbReference type="EMBL" id="RYB04199.1"/>
    </source>
</evidence>
<dbReference type="RefSeq" id="WP_129219896.1">
    <property type="nucleotide sequence ID" value="NZ_QYBC01000011.1"/>
</dbReference>
<evidence type="ECO:0000256" key="4">
    <source>
        <dbReference type="ARBA" id="ARBA00022827"/>
    </source>
</evidence>
<dbReference type="Gene3D" id="3.50.50.60">
    <property type="entry name" value="FAD/NAD(P)-binding domain"/>
    <property type="match status" value="1"/>
</dbReference>
<dbReference type="GO" id="GO:0050660">
    <property type="term" value="F:flavin adenine dinucleotide binding"/>
    <property type="evidence" value="ECO:0007669"/>
    <property type="project" value="InterPro"/>
</dbReference>
<dbReference type="SUPFAM" id="SSF51905">
    <property type="entry name" value="FAD/NAD(P)-binding domain"/>
    <property type="match status" value="1"/>
</dbReference>
<dbReference type="InterPro" id="IPR036188">
    <property type="entry name" value="FAD/NAD-bd_sf"/>
</dbReference>
<dbReference type="Pfam" id="PF00732">
    <property type="entry name" value="GMC_oxred_N"/>
    <property type="match status" value="1"/>
</dbReference>
<dbReference type="InterPro" id="IPR012132">
    <property type="entry name" value="GMC_OxRdtase"/>
</dbReference>
<comment type="caution">
    <text evidence="7">The sequence shown here is derived from an EMBL/GenBank/DDBJ whole genome shotgun (WGS) entry which is preliminary data.</text>
</comment>
<evidence type="ECO:0000256" key="5">
    <source>
        <dbReference type="PIRSR" id="PIRSR000137-2"/>
    </source>
</evidence>
<evidence type="ECO:0000313" key="8">
    <source>
        <dbReference type="Proteomes" id="UP000289411"/>
    </source>
</evidence>
<evidence type="ECO:0000256" key="1">
    <source>
        <dbReference type="ARBA" id="ARBA00001974"/>
    </source>
</evidence>
<dbReference type="Proteomes" id="UP000289411">
    <property type="component" value="Unassembled WGS sequence"/>
</dbReference>
<dbReference type="AlphaFoldDB" id="A0A4Q2RDY3"/>
<dbReference type="EMBL" id="QYBC01000011">
    <property type="protein sequence ID" value="RYB04199.1"/>
    <property type="molecule type" value="Genomic_DNA"/>
</dbReference>
<dbReference type="OrthoDB" id="9785276at2"/>
<dbReference type="Gene3D" id="3.30.560.10">
    <property type="entry name" value="Glucose Oxidase, domain 3"/>
    <property type="match status" value="1"/>
</dbReference>
<comment type="similarity">
    <text evidence="2">Belongs to the GMC oxidoreductase family.</text>
</comment>
<organism evidence="7 8">
    <name type="scientific">Lichenibacterium ramalinae</name>
    <dbReference type="NCBI Taxonomy" id="2316527"/>
    <lineage>
        <taxon>Bacteria</taxon>
        <taxon>Pseudomonadati</taxon>
        <taxon>Pseudomonadota</taxon>
        <taxon>Alphaproteobacteria</taxon>
        <taxon>Hyphomicrobiales</taxon>
        <taxon>Lichenihabitantaceae</taxon>
        <taxon>Lichenibacterium</taxon>
    </lineage>
</organism>
<reference evidence="7 8" key="1">
    <citation type="submission" date="2018-09" db="EMBL/GenBank/DDBJ databases">
        <authorList>
            <person name="Grouzdev D.S."/>
            <person name="Krutkina M.S."/>
        </authorList>
    </citation>
    <scope>NUCLEOTIDE SEQUENCE [LARGE SCALE GENOMIC DNA]</scope>
    <source>
        <strain evidence="7 8">RmlP001</strain>
    </source>
</reference>
<dbReference type="PANTHER" id="PTHR11552:SF147">
    <property type="entry name" value="CHOLINE DEHYDROGENASE, MITOCHONDRIAL"/>
    <property type="match status" value="1"/>
</dbReference>
<evidence type="ECO:0000259" key="6">
    <source>
        <dbReference type="PROSITE" id="PS00624"/>
    </source>
</evidence>
<dbReference type="InterPro" id="IPR007867">
    <property type="entry name" value="GMC_OxRtase_C"/>
</dbReference>
<keyword evidence="4 5" id="KW-0274">FAD</keyword>
<feature type="binding site" evidence="5">
    <location>
        <position position="239"/>
    </location>
    <ligand>
        <name>FAD</name>
        <dbReference type="ChEBI" id="CHEBI:57692"/>
    </ligand>
</feature>
<name>A0A4Q2RDY3_9HYPH</name>
<gene>
    <name evidence="7" type="ORF">D3272_14410</name>
</gene>
<evidence type="ECO:0000256" key="2">
    <source>
        <dbReference type="ARBA" id="ARBA00010790"/>
    </source>
</evidence>
<dbReference type="Pfam" id="PF05199">
    <property type="entry name" value="GMC_oxred_C"/>
    <property type="match status" value="1"/>
</dbReference>
<dbReference type="PANTHER" id="PTHR11552">
    <property type="entry name" value="GLUCOSE-METHANOL-CHOLINE GMC OXIDOREDUCTASE"/>
    <property type="match status" value="1"/>
</dbReference>
<dbReference type="GO" id="GO:0016614">
    <property type="term" value="F:oxidoreductase activity, acting on CH-OH group of donors"/>
    <property type="evidence" value="ECO:0007669"/>
    <property type="project" value="InterPro"/>
</dbReference>
<dbReference type="PROSITE" id="PS00624">
    <property type="entry name" value="GMC_OXRED_2"/>
    <property type="match status" value="1"/>
</dbReference>
<protein>
    <submittedName>
        <fullName evidence="7">FAD-binding protein</fullName>
    </submittedName>
</protein>
<proteinExistence type="inferred from homology"/>
<feature type="binding site" evidence="5">
    <location>
        <position position="104"/>
    </location>
    <ligand>
        <name>FAD</name>
        <dbReference type="ChEBI" id="CHEBI:57692"/>
    </ligand>
</feature>
<evidence type="ECO:0000256" key="3">
    <source>
        <dbReference type="ARBA" id="ARBA00022630"/>
    </source>
</evidence>
<accession>A0A4Q2RDY3</accession>